<dbReference type="GO" id="GO:0000139">
    <property type="term" value="C:Golgi membrane"/>
    <property type="evidence" value="ECO:0007669"/>
    <property type="project" value="UniProtKB-SubCell"/>
</dbReference>
<dbReference type="EMBL" id="GCHU01013809">
    <property type="protein sequence ID" value="JAG86962.1"/>
    <property type="molecule type" value="Transcribed_RNA"/>
</dbReference>
<evidence type="ECO:0000256" key="4">
    <source>
        <dbReference type="ARBA" id="ARBA00022490"/>
    </source>
</evidence>
<dbReference type="GO" id="GO:0005198">
    <property type="term" value="F:structural molecule activity"/>
    <property type="evidence" value="ECO:0007669"/>
    <property type="project" value="InterPro"/>
</dbReference>
<dbReference type="PANTHER" id="PTHR10635">
    <property type="entry name" value="COATOMER SUBUNIT BETA"/>
    <property type="match status" value="1"/>
</dbReference>
<dbReference type="PANTHER" id="PTHR10635:SF0">
    <property type="entry name" value="COATOMER SUBUNIT BETA"/>
    <property type="match status" value="1"/>
</dbReference>
<evidence type="ECO:0000313" key="13">
    <source>
        <dbReference type="EMBL" id="JAG86962.1"/>
    </source>
</evidence>
<proteinExistence type="predicted"/>
<dbReference type="GO" id="GO:0006888">
    <property type="term" value="P:endoplasmic reticulum to Golgi vesicle-mediated transport"/>
    <property type="evidence" value="ECO:0007669"/>
    <property type="project" value="TreeGrafter"/>
</dbReference>
<keyword evidence="6" id="KW-0931">ER-Golgi transport</keyword>
<dbReference type="InterPro" id="IPR011710">
    <property type="entry name" value="Coatomer_bsu_C"/>
</dbReference>
<dbReference type="InterPro" id="IPR029446">
    <property type="entry name" value="COPB1_appendage_platform_dom"/>
</dbReference>
<dbReference type="GO" id="GO:0006891">
    <property type="term" value="P:intra-Golgi vesicle-mediated transport"/>
    <property type="evidence" value="ECO:0007669"/>
    <property type="project" value="TreeGrafter"/>
</dbReference>
<keyword evidence="7" id="KW-0653">Protein transport</keyword>
<dbReference type="GO" id="GO:0006886">
    <property type="term" value="P:intracellular protein transport"/>
    <property type="evidence" value="ECO:0007669"/>
    <property type="project" value="InterPro"/>
</dbReference>
<comment type="subcellular location">
    <subcellularLocation>
        <location evidence="2">Cytoplasmic vesicle</location>
        <location evidence="2">COPI-coated vesicle membrane</location>
        <topology evidence="2">Peripheral membrane protein</topology>
        <orientation evidence="2">Cytoplasmic side</orientation>
    </subcellularLocation>
    <subcellularLocation>
        <location evidence="1">Golgi apparatus membrane</location>
        <topology evidence="1">Peripheral membrane protein</topology>
        <orientation evidence="1">Cytoplasmic side</orientation>
    </subcellularLocation>
</comment>
<dbReference type="Pfam" id="PF14806">
    <property type="entry name" value="Coatomer_b_Cpla"/>
    <property type="match status" value="1"/>
</dbReference>
<evidence type="ECO:0000256" key="8">
    <source>
        <dbReference type="ARBA" id="ARBA00023034"/>
    </source>
</evidence>
<dbReference type="InterPro" id="IPR016460">
    <property type="entry name" value="COPB1"/>
</dbReference>
<name>A0A0C9S4J3_9CONI</name>
<keyword evidence="8" id="KW-0333">Golgi apparatus</keyword>
<evidence type="ECO:0000256" key="1">
    <source>
        <dbReference type="ARBA" id="ARBA00004255"/>
    </source>
</evidence>
<dbReference type="AlphaFoldDB" id="A0A0C9S4J3"/>
<keyword evidence="9" id="KW-0472">Membrane</keyword>
<reference evidence="13" key="1">
    <citation type="submission" date="2015-02" db="EMBL/GenBank/DDBJ databases">
        <title>A transcriptome of Wollemia nobilis - a relic of Gondwana.</title>
        <authorList>
            <person name="Chia J.Y."/>
            <person name="Leong Y.S."/>
            <person name="Abdul Karim S."/>
            <person name="Wan Azmi N."/>
            <person name="Hercus R."/>
            <person name="Croft L."/>
        </authorList>
    </citation>
    <scope>NUCLEOTIDE SEQUENCE</scope>
    <source>
        <strain evidence="13">MaeBrown</strain>
        <tissue evidence="13">Leaf</tissue>
    </source>
</reference>
<evidence type="ECO:0000256" key="2">
    <source>
        <dbReference type="ARBA" id="ARBA00004347"/>
    </source>
</evidence>
<sequence length="263" mass="29342">MSQLELEDQVEDDLKRATGEFMKDDDSASKLNRILQLTGFSDPVYAEAYVTVHQYDIVLDVTVINRTRETLQNLCLELATMGDLKLVERPQNYTLAPESSKQIKANIKVSSTETGVIFGNIVYETTSALDRNVVVLNDIHIDIMDYISPATCPDAAFRNMWAEFEWENKVAVNTIFQDEKEFLDHIVRSTNMKCLTPLSALDGDCGFLAANLYAKSVFGEDALVNISVEKQSDGKLGGYIRIRSKTQGIALSLGDKITLKQKG</sequence>
<evidence type="ECO:0000256" key="6">
    <source>
        <dbReference type="ARBA" id="ARBA00022892"/>
    </source>
</evidence>
<dbReference type="Pfam" id="PF07718">
    <property type="entry name" value="Coatamer_beta_C"/>
    <property type="match status" value="1"/>
</dbReference>
<keyword evidence="3" id="KW-0813">Transport</keyword>
<accession>A0A0C9S4J3</accession>
<feature type="domain" description="Coatomer beta subunit C-terminal" evidence="11">
    <location>
        <begin position="5"/>
        <end position="124"/>
    </location>
</feature>
<protein>
    <submittedName>
        <fullName evidence="13">TSA: Wollemia nobilis Ref_Wollemi_Transcript_13888_3353 transcribed RNA sequence</fullName>
    </submittedName>
</protein>
<evidence type="ECO:0000259" key="12">
    <source>
        <dbReference type="Pfam" id="PF14806"/>
    </source>
</evidence>
<evidence type="ECO:0000256" key="3">
    <source>
        <dbReference type="ARBA" id="ARBA00022448"/>
    </source>
</evidence>
<keyword evidence="5" id="KW-0677">Repeat</keyword>
<evidence type="ECO:0000259" key="11">
    <source>
        <dbReference type="Pfam" id="PF07718"/>
    </source>
</evidence>
<keyword evidence="10" id="KW-0968">Cytoplasmic vesicle</keyword>
<evidence type="ECO:0000256" key="5">
    <source>
        <dbReference type="ARBA" id="ARBA00022737"/>
    </source>
</evidence>
<keyword evidence="4" id="KW-0963">Cytoplasm</keyword>
<feature type="domain" description="Coatomer beta subunit appendage platform" evidence="12">
    <location>
        <begin position="130"/>
        <end position="257"/>
    </location>
</feature>
<evidence type="ECO:0000256" key="7">
    <source>
        <dbReference type="ARBA" id="ARBA00022927"/>
    </source>
</evidence>
<evidence type="ECO:0000256" key="9">
    <source>
        <dbReference type="ARBA" id="ARBA00023136"/>
    </source>
</evidence>
<dbReference type="GO" id="GO:0030126">
    <property type="term" value="C:COPI vesicle coat"/>
    <property type="evidence" value="ECO:0007669"/>
    <property type="project" value="InterPro"/>
</dbReference>
<evidence type="ECO:0000256" key="10">
    <source>
        <dbReference type="ARBA" id="ARBA00023329"/>
    </source>
</evidence>
<organism evidence="13">
    <name type="scientific">Wollemia nobilis</name>
    <dbReference type="NCBI Taxonomy" id="56998"/>
    <lineage>
        <taxon>Eukaryota</taxon>
        <taxon>Viridiplantae</taxon>
        <taxon>Streptophyta</taxon>
        <taxon>Embryophyta</taxon>
        <taxon>Tracheophyta</taxon>
        <taxon>Spermatophyta</taxon>
        <taxon>Pinopsida</taxon>
        <taxon>Pinidae</taxon>
        <taxon>Conifers II</taxon>
        <taxon>Araucariales</taxon>
        <taxon>Araucariaceae</taxon>
        <taxon>Wollemia</taxon>
    </lineage>
</organism>